<protein>
    <submittedName>
        <fullName evidence="2">Glutathione S-transferase</fullName>
    </submittedName>
</protein>
<dbReference type="GO" id="GO:0006749">
    <property type="term" value="P:glutathione metabolic process"/>
    <property type="evidence" value="ECO:0007669"/>
    <property type="project" value="TreeGrafter"/>
</dbReference>
<dbReference type="EMBL" id="JACVXA010000001">
    <property type="protein sequence ID" value="MBE3636639.1"/>
    <property type="molecule type" value="Genomic_DNA"/>
</dbReference>
<dbReference type="SUPFAM" id="SSF52833">
    <property type="entry name" value="Thioredoxin-like"/>
    <property type="match status" value="1"/>
</dbReference>
<sequence length="229" mass="24789">MSYDLHVGHASYSSWSLRAWLLLHRYGLAHRLRRVDIYEGGKAADLAALHPADTVPVLVLPDGTAVGDSLAIAETLAERHPAAGMWPADPAARATARWITAAMHSGFSALRGHCPMVLTRQRRDFVPPPGVLADLARIEALWSLARQKACDDGPWLFGSYSIADAFFAPVAMRIAGYGLPVAGAGRRYVNAHLADLAISRWRAIGADWPLARLPEYATAGAAQPWPRAI</sequence>
<dbReference type="GO" id="GO:0006559">
    <property type="term" value="P:L-phenylalanine catabolic process"/>
    <property type="evidence" value="ECO:0007669"/>
    <property type="project" value="TreeGrafter"/>
</dbReference>
<comment type="caution">
    <text evidence="2">The sequence shown here is derived from an EMBL/GenBank/DDBJ whole genome shotgun (WGS) entry which is preliminary data.</text>
</comment>
<dbReference type="InterPro" id="IPR036249">
    <property type="entry name" value="Thioredoxin-like_sf"/>
</dbReference>
<dbReference type="SUPFAM" id="SSF47616">
    <property type="entry name" value="GST C-terminal domain-like"/>
    <property type="match status" value="1"/>
</dbReference>
<dbReference type="Proteomes" id="UP000609121">
    <property type="component" value="Unassembled WGS sequence"/>
</dbReference>
<dbReference type="RefSeq" id="WP_193178823.1">
    <property type="nucleotide sequence ID" value="NZ_JACVXA010000001.1"/>
</dbReference>
<dbReference type="InterPro" id="IPR036282">
    <property type="entry name" value="Glutathione-S-Trfase_C_sf"/>
</dbReference>
<reference evidence="2" key="1">
    <citation type="submission" date="2020-09" db="EMBL/GenBank/DDBJ databases">
        <title>A novel bacterium of genus Mangrovicoccus, isolated from South China Sea.</title>
        <authorList>
            <person name="Huang H."/>
            <person name="Mo K."/>
            <person name="Hu Y."/>
        </authorList>
    </citation>
    <scope>NUCLEOTIDE SEQUENCE</scope>
    <source>
        <strain evidence="2">HB182678</strain>
    </source>
</reference>
<name>A0A8J6Z390_9RHOB</name>
<evidence type="ECO:0000259" key="1">
    <source>
        <dbReference type="PROSITE" id="PS50404"/>
    </source>
</evidence>
<accession>A0A8J6Z390</accession>
<dbReference type="Gene3D" id="1.20.1050.10">
    <property type="match status" value="1"/>
</dbReference>
<dbReference type="GO" id="GO:0016034">
    <property type="term" value="F:maleylacetoacetate isomerase activity"/>
    <property type="evidence" value="ECO:0007669"/>
    <property type="project" value="TreeGrafter"/>
</dbReference>
<organism evidence="2 3">
    <name type="scientific">Mangrovicoccus algicola</name>
    <dbReference type="NCBI Taxonomy" id="2771008"/>
    <lineage>
        <taxon>Bacteria</taxon>
        <taxon>Pseudomonadati</taxon>
        <taxon>Pseudomonadota</taxon>
        <taxon>Alphaproteobacteria</taxon>
        <taxon>Rhodobacterales</taxon>
        <taxon>Paracoccaceae</taxon>
        <taxon>Mangrovicoccus</taxon>
    </lineage>
</organism>
<dbReference type="AlphaFoldDB" id="A0A8J6Z390"/>
<dbReference type="PANTHER" id="PTHR42673">
    <property type="entry name" value="MALEYLACETOACETATE ISOMERASE"/>
    <property type="match status" value="1"/>
</dbReference>
<dbReference type="Gene3D" id="3.40.30.10">
    <property type="entry name" value="Glutaredoxin"/>
    <property type="match status" value="1"/>
</dbReference>
<dbReference type="PANTHER" id="PTHR42673:SF4">
    <property type="entry name" value="MALEYLACETOACETATE ISOMERASE"/>
    <property type="match status" value="1"/>
</dbReference>
<dbReference type="GO" id="GO:0004364">
    <property type="term" value="F:glutathione transferase activity"/>
    <property type="evidence" value="ECO:0007669"/>
    <property type="project" value="TreeGrafter"/>
</dbReference>
<proteinExistence type="predicted"/>
<feature type="domain" description="GST N-terminal" evidence="1">
    <location>
        <begin position="3"/>
        <end position="84"/>
    </location>
</feature>
<dbReference type="InterPro" id="IPR004045">
    <property type="entry name" value="Glutathione_S-Trfase_N"/>
</dbReference>
<dbReference type="Pfam" id="PF13409">
    <property type="entry name" value="GST_N_2"/>
    <property type="match status" value="1"/>
</dbReference>
<dbReference type="CDD" id="cd03194">
    <property type="entry name" value="GST_C_3"/>
    <property type="match status" value="1"/>
</dbReference>
<keyword evidence="3" id="KW-1185">Reference proteome</keyword>
<evidence type="ECO:0000313" key="3">
    <source>
        <dbReference type="Proteomes" id="UP000609121"/>
    </source>
</evidence>
<evidence type="ECO:0000313" key="2">
    <source>
        <dbReference type="EMBL" id="MBE3636639.1"/>
    </source>
</evidence>
<gene>
    <name evidence="2" type="ORF">ICN82_00300</name>
</gene>
<dbReference type="PROSITE" id="PS50404">
    <property type="entry name" value="GST_NTER"/>
    <property type="match status" value="1"/>
</dbReference>